<dbReference type="EMBL" id="JBHSQH010000001">
    <property type="protein sequence ID" value="MFC5973464.1"/>
    <property type="molecule type" value="Genomic_DNA"/>
</dbReference>
<comment type="caution">
    <text evidence="1">The sequence shown here is derived from an EMBL/GenBank/DDBJ whole genome shotgun (WGS) entry which is preliminary data.</text>
</comment>
<protein>
    <submittedName>
        <fullName evidence="1">Uncharacterized protein</fullName>
    </submittedName>
</protein>
<proteinExistence type="predicted"/>
<dbReference type="RefSeq" id="WP_247418021.1">
    <property type="nucleotide sequence ID" value="NZ_JALLGW010000001.1"/>
</dbReference>
<evidence type="ECO:0000313" key="1">
    <source>
        <dbReference type="EMBL" id="MFC5973464.1"/>
    </source>
</evidence>
<evidence type="ECO:0000313" key="2">
    <source>
        <dbReference type="Proteomes" id="UP001596099"/>
    </source>
</evidence>
<dbReference type="Proteomes" id="UP001596099">
    <property type="component" value="Unassembled WGS sequence"/>
</dbReference>
<organism evidence="1 2">
    <name type="scientific">Halomarina salina</name>
    <dbReference type="NCBI Taxonomy" id="1872699"/>
    <lineage>
        <taxon>Archaea</taxon>
        <taxon>Methanobacteriati</taxon>
        <taxon>Methanobacteriota</taxon>
        <taxon>Stenosarchaea group</taxon>
        <taxon>Halobacteria</taxon>
        <taxon>Halobacteriales</taxon>
        <taxon>Natronomonadaceae</taxon>
        <taxon>Halomarina</taxon>
    </lineage>
</organism>
<gene>
    <name evidence="1" type="ORF">ACFPYI_19215</name>
</gene>
<sequence length="49" mass="5413">MKCVDLESAGLIEEVTGTERGKEYTAIEVLDILTRRQCPDLDLIVDGFG</sequence>
<name>A0ABD5RSZ4_9EURY</name>
<dbReference type="AlphaFoldDB" id="A0ABD5RSZ4"/>
<keyword evidence="2" id="KW-1185">Reference proteome</keyword>
<reference evidence="1 2" key="1">
    <citation type="journal article" date="2019" name="Int. J. Syst. Evol. Microbiol.">
        <title>The Global Catalogue of Microorganisms (GCM) 10K type strain sequencing project: providing services to taxonomists for standard genome sequencing and annotation.</title>
        <authorList>
            <consortium name="The Broad Institute Genomics Platform"/>
            <consortium name="The Broad Institute Genome Sequencing Center for Infectious Disease"/>
            <person name="Wu L."/>
            <person name="Ma J."/>
        </authorList>
    </citation>
    <scope>NUCLEOTIDE SEQUENCE [LARGE SCALE GENOMIC DNA]</scope>
    <source>
        <strain evidence="1 2">CGMCC 1.12543</strain>
    </source>
</reference>
<accession>A0ABD5RSZ4</accession>